<dbReference type="EMBL" id="JACMSC010000002">
    <property type="protein sequence ID" value="KAG6533952.1"/>
    <property type="molecule type" value="Genomic_DNA"/>
</dbReference>
<dbReference type="AlphaFoldDB" id="A0A8J5LWS4"/>
<evidence type="ECO:0000256" key="2">
    <source>
        <dbReference type="ARBA" id="ARBA00008891"/>
    </source>
</evidence>
<dbReference type="UniPathway" id="UPA00545">
    <property type="reaction ID" value="UER00823"/>
</dbReference>
<comment type="similarity">
    <text evidence="2">Belongs to the pectinesterase family.</text>
</comment>
<comment type="pathway">
    <text evidence="1 8">Glycan metabolism; pectin degradation; 2-dehydro-3-deoxy-D-gluconate from pectin: step 1/5.</text>
</comment>
<dbReference type="GO" id="GO:0042545">
    <property type="term" value="P:cell wall modification"/>
    <property type="evidence" value="ECO:0007669"/>
    <property type="project" value="UniProtKB-UniRule"/>
</dbReference>
<comment type="catalytic activity">
    <reaction evidence="6 8">
        <text>[(1-&gt;4)-alpha-D-galacturonosyl methyl ester](n) + n H2O = [(1-&gt;4)-alpha-D-galacturonosyl](n) + n methanol + n H(+)</text>
        <dbReference type="Rhea" id="RHEA:22380"/>
        <dbReference type="Rhea" id="RHEA-COMP:14570"/>
        <dbReference type="Rhea" id="RHEA-COMP:14573"/>
        <dbReference type="ChEBI" id="CHEBI:15377"/>
        <dbReference type="ChEBI" id="CHEBI:15378"/>
        <dbReference type="ChEBI" id="CHEBI:17790"/>
        <dbReference type="ChEBI" id="CHEBI:140522"/>
        <dbReference type="ChEBI" id="CHEBI:140523"/>
        <dbReference type="EC" id="3.1.1.11"/>
    </reaction>
</comment>
<evidence type="ECO:0000256" key="5">
    <source>
        <dbReference type="ARBA" id="ARBA00023085"/>
    </source>
</evidence>
<dbReference type="PROSITE" id="PS00503">
    <property type="entry name" value="PECTINESTERASE_2"/>
    <property type="match status" value="1"/>
</dbReference>
<dbReference type="SUPFAM" id="SSF51126">
    <property type="entry name" value="Pectin lyase-like"/>
    <property type="match status" value="1"/>
</dbReference>
<evidence type="ECO:0000259" key="9">
    <source>
        <dbReference type="Pfam" id="PF01095"/>
    </source>
</evidence>
<feature type="active site" evidence="7">
    <location>
        <position position="71"/>
    </location>
</feature>
<keyword evidence="11" id="KW-1185">Reference proteome</keyword>
<dbReference type="InterPro" id="IPR033131">
    <property type="entry name" value="Pectinesterase_Asp_AS"/>
</dbReference>
<feature type="domain" description="Pectinesterase catalytic" evidence="9">
    <location>
        <begin position="30"/>
        <end position="110"/>
    </location>
</feature>
<dbReference type="InterPro" id="IPR000070">
    <property type="entry name" value="Pectinesterase_cat"/>
</dbReference>
<dbReference type="InterPro" id="IPR012334">
    <property type="entry name" value="Pectin_lyas_fold"/>
</dbReference>
<dbReference type="Gene3D" id="2.160.20.10">
    <property type="entry name" value="Single-stranded right-handed beta-helix, Pectin lyase-like"/>
    <property type="match status" value="1"/>
</dbReference>
<gene>
    <name evidence="10" type="ORF">ZIOFF_007831</name>
</gene>
<organism evidence="10 11">
    <name type="scientific">Zingiber officinale</name>
    <name type="common">Ginger</name>
    <name type="synonym">Amomum zingiber</name>
    <dbReference type="NCBI Taxonomy" id="94328"/>
    <lineage>
        <taxon>Eukaryota</taxon>
        <taxon>Viridiplantae</taxon>
        <taxon>Streptophyta</taxon>
        <taxon>Embryophyta</taxon>
        <taxon>Tracheophyta</taxon>
        <taxon>Spermatophyta</taxon>
        <taxon>Magnoliopsida</taxon>
        <taxon>Liliopsida</taxon>
        <taxon>Zingiberales</taxon>
        <taxon>Zingiberaceae</taxon>
        <taxon>Zingiber</taxon>
    </lineage>
</organism>
<evidence type="ECO:0000256" key="6">
    <source>
        <dbReference type="ARBA" id="ARBA00047928"/>
    </source>
</evidence>
<sequence length="112" mass="13193">MIRCHSWNLYLFWLQNSYNWMYDAPESAETALVRGDRNSFYRCTFLGHQDTLCDYKGRHFYYGCWIEGSVDFIFGYAQSIYKKCTLNSIGKGWLIANAKKTESSPTGFVFKY</sequence>
<dbReference type="PANTHER" id="PTHR31321:SF134">
    <property type="entry name" value="PECTINESTERASE"/>
    <property type="match status" value="1"/>
</dbReference>
<evidence type="ECO:0000256" key="8">
    <source>
        <dbReference type="RuleBase" id="RU000589"/>
    </source>
</evidence>
<dbReference type="Pfam" id="PF01095">
    <property type="entry name" value="Pectinesterase"/>
    <property type="match status" value="1"/>
</dbReference>
<evidence type="ECO:0000256" key="4">
    <source>
        <dbReference type="ARBA" id="ARBA00022801"/>
    </source>
</evidence>
<evidence type="ECO:0000313" key="10">
    <source>
        <dbReference type="EMBL" id="KAG6533952.1"/>
    </source>
</evidence>
<dbReference type="PANTHER" id="PTHR31321">
    <property type="entry name" value="ACYL-COA THIOESTER HYDROLASE YBHC-RELATED"/>
    <property type="match status" value="1"/>
</dbReference>
<dbReference type="GO" id="GO:0030599">
    <property type="term" value="F:pectinesterase activity"/>
    <property type="evidence" value="ECO:0007669"/>
    <property type="project" value="UniProtKB-UniRule"/>
</dbReference>
<name>A0A8J5LWS4_ZINOF</name>
<evidence type="ECO:0000256" key="3">
    <source>
        <dbReference type="ARBA" id="ARBA00013229"/>
    </source>
</evidence>
<dbReference type="Proteomes" id="UP000734854">
    <property type="component" value="Unassembled WGS sequence"/>
</dbReference>
<dbReference type="InterPro" id="IPR011050">
    <property type="entry name" value="Pectin_lyase_fold/virulence"/>
</dbReference>
<protein>
    <recommendedName>
        <fullName evidence="3 8">Pectinesterase</fullName>
        <ecNumber evidence="3 8">3.1.1.11</ecNumber>
    </recommendedName>
</protein>
<comment type="caution">
    <text evidence="10">The sequence shown here is derived from an EMBL/GenBank/DDBJ whole genome shotgun (WGS) entry which is preliminary data.</text>
</comment>
<keyword evidence="5 8" id="KW-0063">Aspartyl esterase</keyword>
<reference evidence="10 11" key="1">
    <citation type="submission" date="2020-08" db="EMBL/GenBank/DDBJ databases">
        <title>Plant Genome Project.</title>
        <authorList>
            <person name="Zhang R.-G."/>
        </authorList>
    </citation>
    <scope>NUCLEOTIDE SEQUENCE [LARGE SCALE GENOMIC DNA]</scope>
    <source>
        <tissue evidence="10">Rhizome</tissue>
    </source>
</reference>
<dbReference type="GO" id="GO:0045490">
    <property type="term" value="P:pectin catabolic process"/>
    <property type="evidence" value="ECO:0007669"/>
    <property type="project" value="UniProtKB-UniRule"/>
</dbReference>
<evidence type="ECO:0000256" key="1">
    <source>
        <dbReference type="ARBA" id="ARBA00005184"/>
    </source>
</evidence>
<keyword evidence="4 8" id="KW-0378">Hydrolase</keyword>
<evidence type="ECO:0000313" key="11">
    <source>
        <dbReference type="Proteomes" id="UP000734854"/>
    </source>
</evidence>
<evidence type="ECO:0000256" key="7">
    <source>
        <dbReference type="PROSITE-ProRule" id="PRU10040"/>
    </source>
</evidence>
<dbReference type="EC" id="3.1.1.11" evidence="3 8"/>
<accession>A0A8J5LWS4</accession>
<proteinExistence type="inferred from homology"/>